<evidence type="ECO:0000256" key="1">
    <source>
        <dbReference type="SAM" id="SignalP"/>
    </source>
</evidence>
<dbReference type="SUPFAM" id="SSF53474">
    <property type="entry name" value="alpha/beta-Hydrolases"/>
    <property type="match status" value="1"/>
</dbReference>
<dbReference type="Gene3D" id="3.40.50.1820">
    <property type="entry name" value="alpha/beta hydrolase"/>
    <property type="match status" value="1"/>
</dbReference>
<evidence type="ECO:0000313" key="4">
    <source>
        <dbReference type="Proteomes" id="UP000319212"/>
    </source>
</evidence>
<organism evidence="3 4">
    <name type="scientific">Variovorax guangxiensis</name>
    <dbReference type="NCBI Taxonomy" id="1775474"/>
    <lineage>
        <taxon>Bacteria</taxon>
        <taxon>Pseudomonadati</taxon>
        <taxon>Pseudomonadota</taxon>
        <taxon>Betaproteobacteria</taxon>
        <taxon>Burkholderiales</taxon>
        <taxon>Comamonadaceae</taxon>
        <taxon>Variovorax</taxon>
    </lineage>
</organism>
<evidence type="ECO:0000313" key="3">
    <source>
        <dbReference type="EMBL" id="TPG25966.1"/>
    </source>
</evidence>
<reference evidence="3 4" key="1">
    <citation type="journal article" date="2019" name="Environ. Microbiol.">
        <title>Species interactions and distinct microbial communities in high Arctic permafrost affected cryosols are associated with the CH4 and CO2 gas fluxes.</title>
        <authorList>
            <person name="Altshuler I."/>
            <person name="Hamel J."/>
            <person name="Turney S."/>
            <person name="Magnuson E."/>
            <person name="Levesque R."/>
            <person name="Greer C."/>
            <person name="Whyte L.G."/>
        </authorList>
    </citation>
    <scope>NUCLEOTIDE SEQUENCE [LARGE SCALE GENOMIC DNA]</scope>
    <source>
        <strain evidence="3 4">S06.C</strain>
    </source>
</reference>
<sequence>MPTRRTLLASALSTTLLAACASAPSMPSMQQRPPIVFVHGNGDSAALWQTTVWRFESNGWPRDRLFAFDQPVPLARENDAVAQPGRSSTADSMAFLKAEVERVRQTTGADKVILIGNSRGGNTIRNYIQNGGGDQVVSHAVLGGNPAHGIWAIPGYNEGSEFSALSPFLRQLNAPKGPNGDEATPGVQWLTLRSDRNDKYAQPDGTWIGMPGKPTNVGYDGPALKGATNLVLAGADHRETSFSPAAFDATWRFLTGSAPRTLQAEPEAVIALSGRVTGLGLDPLKPASGNFANNLPIAGARVTVFAVDGNTGARRGNAAWDSAVGSDGSWGPFVAEARTAYELVVSAPGYATTHVYRSPFPRSSTLINLRPERIAPADQDAKSLVIFTRPRGYFDAQRDKMRFDGLSTLPGVPARGAGVASSKLKLTNEAQRSVTAEFNGERTAGLSWPLAQGHVSVLELTF</sequence>
<dbReference type="AlphaFoldDB" id="A0A502DPC6"/>
<dbReference type="Pfam" id="PF18067">
    <property type="entry name" value="Lipase_C"/>
    <property type="match status" value="1"/>
</dbReference>
<feature type="chain" id="PRO_5021466519" evidence="1">
    <location>
        <begin position="19"/>
        <end position="462"/>
    </location>
</feature>
<dbReference type="InterPro" id="IPR040664">
    <property type="entry name" value="AFL_C"/>
</dbReference>
<name>A0A502DPC6_9BURK</name>
<dbReference type="EMBL" id="RCZI01000004">
    <property type="protein sequence ID" value="TPG25966.1"/>
    <property type="molecule type" value="Genomic_DNA"/>
</dbReference>
<feature type="signal peptide" evidence="1">
    <location>
        <begin position="1"/>
        <end position="18"/>
    </location>
</feature>
<feature type="domain" description="AFL C-terminal" evidence="2">
    <location>
        <begin position="270"/>
        <end position="374"/>
    </location>
</feature>
<accession>A0A502DPC6</accession>
<dbReference type="GO" id="GO:0016042">
    <property type="term" value="P:lipid catabolic process"/>
    <property type="evidence" value="ECO:0007669"/>
    <property type="project" value="InterPro"/>
</dbReference>
<protein>
    <submittedName>
        <fullName evidence="3">Alpha/beta fold hydrolase</fullName>
    </submittedName>
</protein>
<dbReference type="RefSeq" id="WP_140843467.1">
    <property type="nucleotide sequence ID" value="NZ_RCZI01000004.1"/>
</dbReference>
<proteinExistence type="predicted"/>
<keyword evidence="3" id="KW-0378">Hydrolase</keyword>
<keyword evidence="1" id="KW-0732">Signal</keyword>
<comment type="caution">
    <text evidence="3">The sequence shown here is derived from an EMBL/GenBank/DDBJ whole genome shotgun (WGS) entry which is preliminary data.</text>
</comment>
<dbReference type="Proteomes" id="UP000319212">
    <property type="component" value="Unassembled WGS sequence"/>
</dbReference>
<dbReference type="InterPro" id="IPR002918">
    <property type="entry name" value="Lipase_EstA/Esterase_EstB"/>
</dbReference>
<gene>
    <name evidence="3" type="ORF">EAH82_16330</name>
</gene>
<dbReference type="InterPro" id="IPR029058">
    <property type="entry name" value="AB_hydrolase_fold"/>
</dbReference>
<dbReference type="OrthoDB" id="8871309at2"/>
<dbReference type="GO" id="GO:0016787">
    <property type="term" value="F:hydrolase activity"/>
    <property type="evidence" value="ECO:0007669"/>
    <property type="project" value="UniProtKB-KW"/>
</dbReference>
<dbReference type="Gene3D" id="2.60.40.2190">
    <property type="match status" value="1"/>
</dbReference>
<evidence type="ECO:0000259" key="2">
    <source>
        <dbReference type="Pfam" id="PF18067"/>
    </source>
</evidence>
<dbReference type="PROSITE" id="PS51257">
    <property type="entry name" value="PROKAR_LIPOPROTEIN"/>
    <property type="match status" value="1"/>
</dbReference>
<dbReference type="Pfam" id="PF01674">
    <property type="entry name" value="Lipase_2"/>
    <property type="match status" value="1"/>
</dbReference>